<accession>A0A1R4JZD6</accession>
<proteinExistence type="predicted"/>
<organism evidence="1 2">
    <name type="scientific">Microbacterium esteraromaticum</name>
    <dbReference type="NCBI Taxonomy" id="57043"/>
    <lineage>
        <taxon>Bacteria</taxon>
        <taxon>Bacillati</taxon>
        <taxon>Actinomycetota</taxon>
        <taxon>Actinomycetes</taxon>
        <taxon>Micrococcales</taxon>
        <taxon>Microbacteriaceae</taxon>
        <taxon>Microbacterium</taxon>
    </lineage>
</organism>
<sequence>MRIMDTTAVRSAIDLPTAIDLVAEALRAAAEGRFSVPQRAVLADGRALAMVAGRSDDPGIVWKVLSSVSANAEHGLPTIQGTVLWADDETGAVTAMLDGEAVTVLRTAAVTGLALRRLAPPQAAVLGLLGAGAQAPGLVRAALTVRDLREVRVWSRTAERAEALAHALEPEFPAVRFRPVSESSDVVRGADAVIAATRAVEPLVHARDLSERATVLAIGAYRPDMIEVDPSVFACADVVVADDVTAALAESGDMIRAVAKRALRTEDVSALGAWDAGARGGAGIRVFKSVGTAALDWAIAAAAYRRAGRPEPTGGTT</sequence>
<evidence type="ECO:0000313" key="1">
    <source>
        <dbReference type="EMBL" id="SJN37396.1"/>
    </source>
</evidence>
<dbReference type="SUPFAM" id="SSF51735">
    <property type="entry name" value="NAD(P)-binding Rossmann-fold domains"/>
    <property type="match status" value="1"/>
</dbReference>
<dbReference type="PIRSF" id="PIRSF001439">
    <property type="entry name" value="CryM"/>
    <property type="match status" value="1"/>
</dbReference>
<dbReference type="InterPro" id="IPR036291">
    <property type="entry name" value="NAD(P)-bd_dom_sf"/>
</dbReference>
<keyword evidence="1" id="KW-0456">Lyase</keyword>
<name>A0A1R4JZD6_9MICO</name>
<dbReference type="GO" id="GO:0005737">
    <property type="term" value="C:cytoplasm"/>
    <property type="evidence" value="ECO:0007669"/>
    <property type="project" value="TreeGrafter"/>
</dbReference>
<dbReference type="EC" id="4.3.1.12" evidence="1"/>
<dbReference type="AlphaFoldDB" id="A0A1R4JZD6"/>
<reference evidence="1 2" key="1">
    <citation type="submission" date="2017-02" db="EMBL/GenBank/DDBJ databases">
        <authorList>
            <person name="Peterson S.W."/>
        </authorList>
    </citation>
    <scope>NUCLEOTIDE SEQUENCE [LARGE SCALE GENOMIC DNA]</scope>
    <source>
        <strain evidence="1 2">B Mb 05.01</strain>
    </source>
</reference>
<dbReference type="EMBL" id="FUKO01000022">
    <property type="protein sequence ID" value="SJN37396.1"/>
    <property type="molecule type" value="Genomic_DNA"/>
</dbReference>
<dbReference type="Pfam" id="PF02423">
    <property type="entry name" value="OCD_Mu_crystall"/>
    <property type="match status" value="1"/>
</dbReference>
<dbReference type="Gene3D" id="3.30.1780.10">
    <property type="entry name" value="ornithine cyclodeaminase, domain 1"/>
    <property type="match status" value="1"/>
</dbReference>
<dbReference type="InterPro" id="IPR003462">
    <property type="entry name" value="ODC_Mu_crystall"/>
</dbReference>
<dbReference type="Proteomes" id="UP000196320">
    <property type="component" value="Unassembled WGS sequence"/>
</dbReference>
<gene>
    <name evidence="1" type="ORF">FM104_09605</name>
</gene>
<evidence type="ECO:0000313" key="2">
    <source>
        <dbReference type="Proteomes" id="UP000196320"/>
    </source>
</evidence>
<dbReference type="PANTHER" id="PTHR13812:SF19">
    <property type="entry name" value="KETIMINE REDUCTASE MU-CRYSTALLIN"/>
    <property type="match status" value="1"/>
</dbReference>
<dbReference type="RefSeq" id="WP_179206751.1">
    <property type="nucleotide sequence ID" value="NZ_FUKO01000022.1"/>
</dbReference>
<keyword evidence="2" id="KW-1185">Reference proteome</keyword>
<dbReference type="InterPro" id="IPR023401">
    <property type="entry name" value="ODC_N"/>
</dbReference>
<protein>
    <submittedName>
        <fullName evidence="1">Ornithine cyclodeaminase</fullName>
        <ecNumber evidence="1">4.3.1.12</ecNumber>
    </submittedName>
</protein>
<dbReference type="GO" id="GO:0008473">
    <property type="term" value="F:ornithine cyclodeaminase activity"/>
    <property type="evidence" value="ECO:0007669"/>
    <property type="project" value="UniProtKB-EC"/>
</dbReference>
<dbReference type="Gene3D" id="3.40.50.720">
    <property type="entry name" value="NAD(P)-binding Rossmann-like Domain"/>
    <property type="match status" value="1"/>
</dbReference>
<dbReference type="PANTHER" id="PTHR13812">
    <property type="entry name" value="KETIMINE REDUCTASE MU-CRYSTALLIN"/>
    <property type="match status" value="1"/>
</dbReference>